<evidence type="ECO:0000313" key="1">
    <source>
        <dbReference type="EMBL" id="GAF05636.1"/>
    </source>
</evidence>
<gene>
    <name evidence="1" type="ORF">JCM21142_104379</name>
</gene>
<name>W7YLX4_9BACT</name>
<sequence length="52" mass="6217">MAAKKIYVFADWYKLEKSAFLGTLNIEQTRGHEVFSFEYDKDWLNSSNRVLR</sequence>
<comment type="caution">
    <text evidence="1">The sequence shown here is derived from an EMBL/GenBank/DDBJ whole genome shotgun (WGS) entry which is preliminary data.</text>
</comment>
<dbReference type="STRING" id="869213.GCA_000517085_01582"/>
<evidence type="ECO:0000313" key="2">
    <source>
        <dbReference type="Proteomes" id="UP000019402"/>
    </source>
</evidence>
<dbReference type="Proteomes" id="UP000019402">
    <property type="component" value="Unassembled WGS sequence"/>
</dbReference>
<reference evidence="1 2" key="1">
    <citation type="journal article" date="2014" name="Genome Announc.">
        <title>Draft Genome Sequence of Cytophaga fermentans JCM 21142T, a Facultative Anaerobe Isolated from Marine Mud.</title>
        <authorList>
            <person name="Starns D."/>
            <person name="Oshima K."/>
            <person name="Suda W."/>
            <person name="Iino T."/>
            <person name="Yuki M."/>
            <person name="Inoue J."/>
            <person name="Kitamura K."/>
            <person name="Iida T."/>
            <person name="Darby A."/>
            <person name="Hattori M."/>
            <person name="Ohkuma M."/>
        </authorList>
    </citation>
    <scope>NUCLEOTIDE SEQUENCE [LARGE SCALE GENOMIC DNA]</scope>
    <source>
        <strain evidence="1 2">JCM 21142</strain>
    </source>
</reference>
<keyword evidence="2" id="KW-1185">Reference proteome</keyword>
<dbReference type="AlphaFoldDB" id="W7YLX4"/>
<accession>W7YLX4</accession>
<dbReference type="EMBL" id="BAMD01000103">
    <property type="protein sequence ID" value="GAF05636.1"/>
    <property type="molecule type" value="Genomic_DNA"/>
</dbReference>
<proteinExistence type="predicted"/>
<organism evidence="1 2">
    <name type="scientific">Saccharicrinis fermentans DSM 9555 = JCM 21142</name>
    <dbReference type="NCBI Taxonomy" id="869213"/>
    <lineage>
        <taxon>Bacteria</taxon>
        <taxon>Pseudomonadati</taxon>
        <taxon>Bacteroidota</taxon>
        <taxon>Bacteroidia</taxon>
        <taxon>Marinilabiliales</taxon>
        <taxon>Marinilabiliaceae</taxon>
        <taxon>Saccharicrinis</taxon>
    </lineage>
</organism>
<protein>
    <submittedName>
        <fullName evidence="1">Uncharacterized protein</fullName>
    </submittedName>
</protein>